<evidence type="ECO:0000313" key="4">
    <source>
        <dbReference type="Proteomes" id="UP000236063"/>
    </source>
</evidence>
<dbReference type="Proteomes" id="UP000236063">
    <property type="component" value="Unassembled WGS sequence"/>
</dbReference>
<feature type="signal peptide" evidence="1">
    <location>
        <begin position="1"/>
        <end position="19"/>
    </location>
</feature>
<sequence length="156" mass="16329">MRKALISLSLLALPFSALAATSVVVTVTGELYAPTTCDLSDPPAVDFGDVLTTGIDNGSYERLIDITLTCQNRNPLESVNVQINVPGATANLIPVSGAEGFELALKMSGAVQNLNTPIRMDRDGPLNLTLTPVKKAGEAYKLGPFNATATVVVSVQ</sequence>
<dbReference type="InterPro" id="IPR008966">
    <property type="entry name" value="Adhesion_dom_sf"/>
</dbReference>
<keyword evidence="1" id="KW-0732">Signal</keyword>
<dbReference type="InterPro" id="IPR000259">
    <property type="entry name" value="Adhesion_dom_fimbrial"/>
</dbReference>
<gene>
    <name evidence="3" type="ORF">C1167_24115</name>
</gene>
<feature type="domain" description="Fimbrial-type adhesion" evidence="2">
    <location>
        <begin position="26"/>
        <end position="156"/>
    </location>
</feature>
<keyword evidence="4" id="KW-1185">Reference proteome</keyword>
<dbReference type="Pfam" id="PF00419">
    <property type="entry name" value="Fimbrial"/>
    <property type="match status" value="1"/>
</dbReference>
<accession>A0ABX4VDK5</accession>
<dbReference type="EMBL" id="POUR01000002">
    <property type="protein sequence ID" value="PNF66375.1"/>
    <property type="molecule type" value="Genomic_DNA"/>
</dbReference>
<proteinExistence type="predicted"/>
<dbReference type="Gene3D" id="2.60.40.1090">
    <property type="entry name" value="Fimbrial-type adhesion domain"/>
    <property type="match status" value="1"/>
</dbReference>
<dbReference type="RefSeq" id="WP_069733734.1">
    <property type="nucleotide sequence ID" value="NZ_CP143736.1"/>
</dbReference>
<dbReference type="InterPro" id="IPR036937">
    <property type="entry name" value="Adhesion_dom_fimbrial_sf"/>
</dbReference>
<evidence type="ECO:0000256" key="1">
    <source>
        <dbReference type="SAM" id="SignalP"/>
    </source>
</evidence>
<name>A0ABX4VDK5_9ENTR</name>
<protein>
    <submittedName>
        <fullName evidence="3">Fimbrial protein</fullName>
    </submittedName>
</protein>
<evidence type="ECO:0000313" key="3">
    <source>
        <dbReference type="EMBL" id="PNF66375.1"/>
    </source>
</evidence>
<dbReference type="SUPFAM" id="SSF49401">
    <property type="entry name" value="Bacterial adhesins"/>
    <property type="match status" value="1"/>
</dbReference>
<feature type="chain" id="PRO_5046090574" evidence="1">
    <location>
        <begin position="20"/>
        <end position="156"/>
    </location>
</feature>
<evidence type="ECO:0000259" key="2">
    <source>
        <dbReference type="Pfam" id="PF00419"/>
    </source>
</evidence>
<organism evidence="3 4">
    <name type="scientific">Enterobacter bugandensis</name>
    <dbReference type="NCBI Taxonomy" id="881260"/>
    <lineage>
        <taxon>Bacteria</taxon>
        <taxon>Pseudomonadati</taxon>
        <taxon>Pseudomonadota</taxon>
        <taxon>Gammaproteobacteria</taxon>
        <taxon>Enterobacterales</taxon>
        <taxon>Enterobacteriaceae</taxon>
        <taxon>Enterobacter</taxon>
    </lineage>
</organism>
<reference evidence="3 4" key="1">
    <citation type="submission" date="2018-01" db="EMBL/GenBank/DDBJ databases">
        <title>Multi-drug resistant Enterobacter species isolated from the International Space Station and comparative genomic analyses with human pathogenic strains.</title>
        <authorList>
            <person name="Singh N.K."/>
            <person name="Bezdan D."/>
            <person name="McIntyre A."/>
            <person name="Sielaff A.C."/>
            <person name="Wheeler K."/>
            <person name="Mason C."/>
            <person name="Venkateswaran K."/>
        </authorList>
    </citation>
    <scope>NUCLEOTIDE SEQUENCE [LARGE SCALE GENOMIC DNA]</scope>
    <source>
        <strain evidence="3 4">IF2SW-P2</strain>
    </source>
</reference>
<comment type="caution">
    <text evidence="3">The sequence shown here is derived from an EMBL/GenBank/DDBJ whole genome shotgun (WGS) entry which is preliminary data.</text>
</comment>